<sequence>MGTSRSLCTRRAHNKLLEVENHDRDAIVIKLNINDIVIHRFFDTGSLVHDTYMETFRFLGVKQADLRNMQTSLKGFTGDSIKVEGGNHSAGRDWRFL</sequence>
<dbReference type="OrthoDB" id="903981at2759"/>
<dbReference type="EMBL" id="OOIL02002241">
    <property type="protein sequence ID" value="VFQ81918.1"/>
    <property type="molecule type" value="Genomic_DNA"/>
</dbReference>
<proteinExistence type="predicted"/>
<dbReference type="AlphaFoldDB" id="A0A484M1M6"/>
<dbReference type="Proteomes" id="UP000595140">
    <property type="component" value="Unassembled WGS sequence"/>
</dbReference>
<reference evidence="1 2" key="1">
    <citation type="submission" date="2018-04" db="EMBL/GenBank/DDBJ databases">
        <authorList>
            <person name="Vogel A."/>
        </authorList>
    </citation>
    <scope>NUCLEOTIDE SEQUENCE [LARGE SCALE GENOMIC DNA]</scope>
</reference>
<gene>
    <name evidence="1" type="ORF">CCAM_LOCUS23694</name>
</gene>
<name>A0A484M1M6_9ASTE</name>
<evidence type="ECO:0000313" key="2">
    <source>
        <dbReference type="Proteomes" id="UP000595140"/>
    </source>
</evidence>
<keyword evidence="2" id="KW-1185">Reference proteome</keyword>
<evidence type="ECO:0000313" key="1">
    <source>
        <dbReference type="EMBL" id="VFQ81918.1"/>
    </source>
</evidence>
<organism evidence="1 2">
    <name type="scientific">Cuscuta campestris</name>
    <dbReference type="NCBI Taxonomy" id="132261"/>
    <lineage>
        <taxon>Eukaryota</taxon>
        <taxon>Viridiplantae</taxon>
        <taxon>Streptophyta</taxon>
        <taxon>Embryophyta</taxon>
        <taxon>Tracheophyta</taxon>
        <taxon>Spermatophyta</taxon>
        <taxon>Magnoliopsida</taxon>
        <taxon>eudicotyledons</taxon>
        <taxon>Gunneridae</taxon>
        <taxon>Pentapetalae</taxon>
        <taxon>asterids</taxon>
        <taxon>lamiids</taxon>
        <taxon>Solanales</taxon>
        <taxon>Convolvulaceae</taxon>
        <taxon>Cuscuteae</taxon>
        <taxon>Cuscuta</taxon>
        <taxon>Cuscuta subgen. Grammica</taxon>
        <taxon>Cuscuta sect. Cleistogrammica</taxon>
    </lineage>
</organism>
<accession>A0A484M1M6</accession>
<protein>
    <submittedName>
        <fullName evidence="1">Uncharacterized protein</fullName>
    </submittedName>
</protein>